<dbReference type="Proteomes" id="UP000541969">
    <property type="component" value="Unassembled WGS sequence"/>
</dbReference>
<evidence type="ECO:0000313" key="1">
    <source>
        <dbReference type="EMBL" id="NYJ06229.1"/>
    </source>
</evidence>
<dbReference type="RefSeq" id="WP_218859263.1">
    <property type="nucleotide sequence ID" value="NZ_JACBZT010000001.1"/>
</dbReference>
<comment type="caution">
    <text evidence="1">The sequence shown here is derived from an EMBL/GenBank/DDBJ whole genome shotgun (WGS) entry which is preliminary data.</text>
</comment>
<gene>
    <name evidence="1" type="ORF">GGQ55_002507</name>
</gene>
<dbReference type="GO" id="GO:0008233">
    <property type="term" value="F:peptidase activity"/>
    <property type="evidence" value="ECO:0007669"/>
    <property type="project" value="UniProtKB-KW"/>
</dbReference>
<evidence type="ECO:0000313" key="2">
    <source>
        <dbReference type="Proteomes" id="UP000541969"/>
    </source>
</evidence>
<protein>
    <submittedName>
        <fullName evidence="1">Membrane protein implicated in regulation of membrane protease activity</fullName>
    </submittedName>
</protein>
<name>A0A853CGW1_9ACTN</name>
<sequence>MDPEVVGKLGTVVTRIRGGERPGEVVVLVRGTKETFIAYSDDPIDLDETVLVFSSRGNRAVDVTPAPWAVV</sequence>
<reference evidence="1 2" key="1">
    <citation type="submission" date="2020-07" db="EMBL/GenBank/DDBJ databases">
        <title>Sequencing the genomes of 1000 actinobacteria strains.</title>
        <authorList>
            <person name="Klenk H.-P."/>
        </authorList>
    </citation>
    <scope>NUCLEOTIDE SEQUENCE [LARGE SCALE GENOMIC DNA]</scope>
    <source>
        <strain evidence="1 2">DSM 104001</strain>
    </source>
</reference>
<dbReference type="AlphaFoldDB" id="A0A853CGW1"/>
<keyword evidence="1" id="KW-0645">Protease</keyword>
<dbReference type="SUPFAM" id="SSF141322">
    <property type="entry name" value="NfeD domain-like"/>
    <property type="match status" value="1"/>
</dbReference>
<keyword evidence="2" id="KW-1185">Reference proteome</keyword>
<dbReference type="EMBL" id="JACBZT010000001">
    <property type="protein sequence ID" value="NYJ06229.1"/>
    <property type="molecule type" value="Genomic_DNA"/>
</dbReference>
<dbReference type="InterPro" id="IPR012340">
    <property type="entry name" value="NA-bd_OB-fold"/>
</dbReference>
<proteinExistence type="predicted"/>
<dbReference type="Gene3D" id="2.40.50.140">
    <property type="entry name" value="Nucleic acid-binding proteins"/>
    <property type="match status" value="1"/>
</dbReference>
<keyword evidence="1" id="KW-0378">Hydrolase</keyword>
<organism evidence="1 2">
    <name type="scientific">Petropleomorpha daqingensis</name>
    <dbReference type="NCBI Taxonomy" id="2026353"/>
    <lineage>
        <taxon>Bacteria</taxon>
        <taxon>Bacillati</taxon>
        <taxon>Actinomycetota</taxon>
        <taxon>Actinomycetes</taxon>
        <taxon>Geodermatophilales</taxon>
        <taxon>Geodermatophilaceae</taxon>
        <taxon>Petropleomorpha</taxon>
    </lineage>
</organism>
<accession>A0A853CGW1</accession>
<dbReference type="GO" id="GO:0006508">
    <property type="term" value="P:proteolysis"/>
    <property type="evidence" value="ECO:0007669"/>
    <property type="project" value="UniProtKB-KW"/>
</dbReference>